<evidence type="ECO:0000259" key="13">
    <source>
        <dbReference type="PROSITE" id="PS50035"/>
    </source>
</evidence>
<proteinExistence type="inferred from homology"/>
<evidence type="ECO:0000256" key="5">
    <source>
        <dbReference type="ARBA" id="ARBA00022801"/>
    </source>
</evidence>
<feature type="active site" description="Nucleophile" evidence="9">
    <location>
        <position position="162"/>
    </location>
</feature>
<evidence type="ECO:0000256" key="8">
    <source>
        <dbReference type="ARBA" id="ARBA00023242"/>
    </source>
</evidence>
<evidence type="ECO:0000256" key="1">
    <source>
        <dbReference type="ARBA" id="ARBA00004123"/>
    </source>
</evidence>
<dbReference type="Gene3D" id="3.30.870.10">
    <property type="entry name" value="Endonuclease Chain A"/>
    <property type="match status" value="2"/>
</dbReference>
<evidence type="ECO:0000256" key="2">
    <source>
        <dbReference type="ARBA" id="ARBA00010205"/>
    </source>
</evidence>
<dbReference type="AlphaFoldDB" id="A0A9W4TWZ1"/>
<keyword evidence="7" id="KW-0234">DNA repair</keyword>
<dbReference type="PANTHER" id="PTHR12415:SF0">
    <property type="entry name" value="TYROSYL-DNA PHOSPHODIESTERASE 1"/>
    <property type="match status" value="1"/>
</dbReference>
<dbReference type="GO" id="GO:0005634">
    <property type="term" value="C:nucleus"/>
    <property type="evidence" value="ECO:0007669"/>
    <property type="project" value="UniProtKB-SubCell"/>
</dbReference>
<feature type="binding site" evidence="10">
    <location>
        <position position="415"/>
    </location>
    <ligand>
        <name>substrate</name>
    </ligand>
</feature>
<dbReference type="GO" id="GO:0004527">
    <property type="term" value="F:exonuclease activity"/>
    <property type="evidence" value="ECO:0007669"/>
    <property type="project" value="UniProtKB-KW"/>
</dbReference>
<evidence type="ECO:0000256" key="10">
    <source>
        <dbReference type="PIRSR" id="PIRSR610347-2"/>
    </source>
</evidence>
<evidence type="ECO:0000256" key="6">
    <source>
        <dbReference type="ARBA" id="ARBA00022839"/>
    </source>
</evidence>
<dbReference type="Pfam" id="PF06087">
    <property type="entry name" value="Tyr-DNA_phospho"/>
    <property type="match status" value="1"/>
</dbReference>
<gene>
    <name evidence="14" type="ORF">CANVERA_P3101</name>
</gene>
<evidence type="ECO:0000313" key="14">
    <source>
        <dbReference type="EMBL" id="CAI5758589.1"/>
    </source>
</evidence>
<feature type="region of interest" description="Disordered" evidence="12">
    <location>
        <begin position="1"/>
        <end position="38"/>
    </location>
</feature>
<feature type="active site" description="Proton donor/acceptor" evidence="9">
    <location>
        <position position="413"/>
    </location>
</feature>
<feature type="domain" description="PLD phosphodiesterase" evidence="13">
    <location>
        <begin position="408"/>
        <end position="442"/>
    </location>
</feature>
<evidence type="ECO:0000256" key="4">
    <source>
        <dbReference type="ARBA" id="ARBA00022763"/>
    </source>
</evidence>
<reference evidence="14" key="1">
    <citation type="submission" date="2022-12" db="EMBL/GenBank/DDBJ databases">
        <authorList>
            <person name="Brejova B."/>
        </authorList>
    </citation>
    <scope>NUCLEOTIDE SEQUENCE</scope>
</reference>
<comment type="similarity">
    <text evidence="2">Belongs to the tyrosyl-DNA phosphodiesterase family.</text>
</comment>
<dbReference type="GO" id="GO:0003697">
    <property type="term" value="F:single-stranded DNA binding"/>
    <property type="evidence" value="ECO:0007669"/>
    <property type="project" value="TreeGrafter"/>
</dbReference>
<keyword evidence="15" id="KW-1185">Reference proteome</keyword>
<comment type="caution">
    <text evidence="14">The sequence shown here is derived from an EMBL/GenBank/DDBJ whole genome shotgun (WGS) entry which is preliminary data.</text>
</comment>
<dbReference type="Proteomes" id="UP001152885">
    <property type="component" value="Unassembled WGS sequence"/>
</dbReference>
<dbReference type="SUPFAM" id="SSF56024">
    <property type="entry name" value="Phospholipase D/nuclease"/>
    <property type="match status" value="2"/>
</dbReference>
<evidence type="ECO:0000256" key="7">
    <source>
        <dbReference type="ARBA" id="ARBA00023204"/>
    </source>
</evidence>
<accession>A0A9W4TWZ1</accession>
<dbReference type="PANTHER" id="PTHR12415">
    <property type="entry name" value="TYROSYL-DNA PHOSPHODIESTERASE 1"/>
    <property type="match status" value="1"/>
</dbReference>
<comment type="subcellular location">
    <subcellularLocation>
        <location evidence="1">Nucleus</location>
    </subcellularLocation>
</comment>
<evidence type="ECO:0000256" key="12">
    <source>
        <dbReference type="SAM" id="MobiDB-lite"/>
    </source>
</evidence>
<keyword evidence="4" id="KW-0227">DNA damage</keyword>
<evidence type="ECO:0000256" key="3">
    <source>
        <dbReference type="ARBA" id="ARBA00022722"/>
    </source>
</evidence>
<feature type="site" description="Interaction with DNA" evidence="11">
    <location>
        <position position="439"/>
    </location>
</feature>
<dbReference type="CDD" id="cd09196">
    <property type="entry name" value="PLDc_yTdp1_2"/>
    <property type="match status" value="1"/>
</dbReference>
<evidence type="ECO:0000313" key="15">
    <source>
        <dbReference type="Proteomes" id="UP001152885"/>
    </source>
</evidence>
<dbReference type="PROSITE" id="PS50035">
    <property type="entry name" value="PLD"/>
    <property type="match status" value="1"/>
</dbReference>
<dbReference type="GO" id="GO:0017005">
    <property type="term" value="F:3'-tyrosyl-DNA phosphodiesterase activity"/>
    <property type="evidence" value="ECO:0007669"/>
    <property type="project" value="TreeGrafter"/>
</dbReference>
<evidence type="ECO:0000256" key="9">
    <source>
        <dbReference type="PIRSR" id="PIRSR610347-1"/>
    </source>
</evidence>
<feature type="compositionally biased region" description="Basic and acidic residues" evidence="12">
    <location>
        <begin position="25"/>
        <end position="38"/>
    </location>
</feature>
<sequence>MASKRTRSDAFLAASNHWNKKPKPHKEEEKEAKPKDVPEVINISSDDESITEIKPKSSPIKLFYNPSYHENLKSKVNKDCIKITDIVGSPELTETYQFNFNVDLPYFLKFLDKSFINKRKPITFITGSQLLDPSFEETSEIKSKFNISEVIASLPNRYASHHTKMMINFYGDDLEVVIMSANITQIDFIGLTQMVWRSEKLKKGKTTTTRGKKFQNDLIAYLKTYKKSNITSLASILKDYDFSSVTVELIASSPGKYDIDKDEEIYGYGKLYKTLQEHDLLLNNTDKSKKYNILAQTSAISYPISIEKWSTGGILSHLICPLIFGKNNFKLLEPSGSSFKNHQHQHNYTPSIVFPTVDEVANSNVGYWSGQALHFNYTQSFIHKNYYTQNLKPYLKRWGSHQLITGREKVMPHVKIYTIDNGDNFNTLKWVYMGSHNLSKQAWGSRKGNKFTNADPREYELSSYELGVLIIPEKDEVIKPVYMKDTIDEVGVLPVRFPFRVPLTSYSNDDLPWSGKVDYGDKEDSQGMKYNLG</sequence>
<dbReference type="InterPro" id="IPR001736">
    <property type="entry name" value="PLipase_D/transphosphatidylase"/>
</dbReference>
<dbReference type="OrthoDB" id="47785at2759"/>
<dbReference type="InterPro" id="IPR010347">
    <property type="entry name" value="Tdp1"/>
</dbReference>
<keyword evidence="3" id="KW-0540">Nuclease</keyword>
<keyword evidence="8" id="KW-0539">Nucleus</keyword>
<dbReference type="GO" id="GO:0006281">
    <property type="term" value="P:DNA repair"/>
    <property type="evidence" value="ECO:0007669"/>
    <property type="project" value="UniProtKB-KW"/>
</dbReference>
<protein>
    <recommendedName>
        <fullName evidence="13">PLD phosphodiesterase domain-containing protein</fullName>
    </recommendedName>
</protein>
<dbReference type="GO" id="GO:0003690">
    <property type="term" value="F:double-stranded DNA binding"/>
    <property type="evidence" value="ECO:0007669"/>
    <property type="project" value="TreeGrafter"/>
</dbReference>
<organism evidence="14 15">
    <name type="scientific">Candida verbasci</name>
    <dbReference type="NCBI Taxonomy" id="1227364"/>
    <lineage>
        <taxon>Eukaryota</taxon>
        <taxon>Fungi</taxon>
        <taxon>Dikarya</taxon>
        <taxon>Ascomycota</taxon>
        <taxon>Saccharomycotina</taxon>
        <taxon>Pichiomycetes</taxon>
        <taxon>Debaryomycetaceae</taxon>
        <taxon>Candida/Lodderomyces clade</taxon>
        <taxon>Candida</taxon>
    </lineage>
</organism>
<dbReference type="EMBL" id="CANTUO010000003">
    <property type="protein sequence ID" value="CAI5758589.1"/>
    <property type="molecule type" value="Genomic_DNA"/>
</dbReference>
<feature type="binding site" evidence="10">
    <location>
        <position position="164"/>
    </location>
    <ligand>
        <name>substrate</name>
    </ligand>
</feature>
<name>A0A9W4TWZ1_9ASCO</name>
<evidence type="ECO:0000256" key="11">
    <source>
        <dbReference type="PIRSR" id="PIRSR610347-3"/>
    </source>
</evidence>
<keyword evidence="5" id="KW-0378">Hydrolase</keyword>
<keyword evidence="6" id="KW-0269">Exonuclease</keyword>